<dbReference type="InterPro" id="IPR008258">
    <property type="entry name" value="Transglycosylase_SLT_dom_1"/>
</dbReference>
<dbReference type="CDD" id="cd13400">
    <property type="entry name" value="LT_IagB-like"/>
    <property type="match status" value="1"/>
</dbReference>
<dbReference type="Gene3D" id="1.10.530.10">
    <property type="match status" value="1"/>
</dbReference>
<dbReference type="EMBL" id="SNSQ01000016">
    <property type="protein sequence ID" value="TEU47562.1"/>
    <property type="molecule type" value="Genomic_DNA"/>
</dbReference>
<evidence type="ECO:0000259" key="2">
    <source>
        <dbReference type="Pfam" id="PF01464"/>
    </source>
</evidence>
<evidence type="ECO:0000256" key="1">
    <source>
        <dbReference type="SAM" id="SignalP"/>
    </source>
</evidence>
<gene>
    <name evidence="3" type="ORF">E3D37_16280</name>
</gene>
<dbReference type="SUPFAM" id="SSF53955">
    <property type="entry name" value="Lysozyme-like"/>
    <property type="match status" value="1"/>
</dbReference>
<dbReference type="AlphaFoldDB" id="A0AAX2RQL7"/>
<feature type="chain" id="PRO_5043477856" evidence="1">
    <location>
        <begin position="38"/>
        <end position="161"/>
    </location>
</feature>
<sequence>MFDTSRSVSSEIKRRAAKVCVAAAVITMAGATSDAFACWEQVAAKYSLTPQLLYAIAKYESGLRNDAINVNKNGSRDVCMMQVNSSHFGELGRYGITESMLKKDWCVCLDVGAWILSGMFQRYGNTWTAIGAYNAASADRRRKYAWGIYRELQKVSGAPAQ</sequence>
<accession>A0AAX2RQL7</accession>
<evidence type="ECO:0000313" key="3">
    <source>
        <dbReference type="EMBL" id="TEU47562.1"/>
    </source>
</evidence>
<organism evidence="3 4">
    <name type="scientific">Burkholderia cepacia</name>
    <name type="common">Pseudomonas cepacia</name>
    <dbReference type="NCBI Taxonomy" id="292"/>
    <lineage>
        <taxon>Bacteria</taxon>
        <taxon>Pseudomonadati</taxon>
        <taxon>Pseudomonadota</taxon>
        <taxon>Betaproteobacteria</taxon>
        <taxon>Burkholderiales</taxon>
        <taxon>Burkholderiaceae</taxon>
        <taxon>Burkholderia</taxon>
        <taxon>Burkholderia cepacia complex</taxon>
    </lineage>
</organism>
<dbReference type="Pfam" id="PF01464">
    <property type="entry name" value="SLT"/>
    <property type="match status" value="1"/>
</dbReference>
<feature type="signal peptide" evidence="1">
    <location>
        <begin position="1"/>
        <end position="37"/>
    </location>
</feature>
<dbReference type="InterPro" id="IPR023346">
    <property type="entry name" value="Lysozyme-like_dom_sf"/>
</dbReference>
<reference evidence="3 4" key="1">
    <citation type="submission" date="2019-03" db="EMBL/GenBank/DDBJ databases">
        <title>Burkholderia cepacia outbreak.</title>
        <authorList>
            <person name="Farzana R."/>
            <person name="Walsh T.R."/>
        </authorList>
    </citation>
    <scope>NUCLEOTIDE SEQUENCE [LARGE SCALE GENOMIC DNA]</scope>
    <source>
        <strain evidence="4">d13</strain>
    </source>
</reference>
<feature type="domain" description="Transglycosylase SLT" evidence="2">
    <location>
        <begin position="38"/>
        <end position="142"/>
    </location>
</feature>
<dbReference type="RefSeq" id="WP_134256294.1">
    <property type="nucleotide sequence ID" value="NZ_SNSG01000013.1"/>
</dbReference>
<evidence type="ECO:0000313" key="4">
    <source>
        <dbReference type="Proteomes" id="UP000298234"/>
    </source>
</evidence>
<protein>
    <submittedName>
        <fullName evidence="3">Invasion protein</fullName>
    </submittedName>
</protein>
<proteinExistence type="predicted"/>
<keyword evidence="1" id="KW-0732">Signal</keyword>
<comment type="caution">
    <text evidence="3">The sequence shown here is derived from an EMBL/GenBank/DDBJ whole genome shotgun (WGS) entry which is preliminary data.</text>
</comment>
<name>A0AAX2RQL7_BURCE</name>
<dbReference type="Proteomes" id="UP000298234">
    <property type="component" value="Unassembled WGS sequence"/>
</dbReference>